<feature type="domain" description="Bro-N" evidence="1">
    <location>
        <begin position="1"/>
        <end position="104"/>
    </location>
</feature>
<dbReference type="PROSITE" id="PS51750">
    <property type="entry name" value="BRO_N"/>
    <property type="match status" value="1"/>
</dbReference>
<name>A0ABS0EZB2_9BACL</name>
<dbReference type="Pfam" id="PF02498">
    <property type="entry name" value="Bro-N"/>
    <property type="match status" value="1"/>
</dbReference>
<proteinExistence type="predicted"/>
<organism evidence="2 3">
    <name type="scientific">Alicyclobacillus mali</name>
    <name type="common">ex Roth et al. 2021</name>
    <dbReference type="NCBI Taxonomy" id="1123961"/>
    <lineage>
        <taxon>Bacteria</taxon>
        <taxon>Bacillati</taxon>
        <taxon>Bacillota</taxon>
        <taxon>Bacilli</taxon>
        <taxon>Bacillales</taxon>
        <taxon>Alicyclobacillaceae</taxon>
        <taxon>Alicyclobacillus</taxon>
    </lineage>
</organism>
<gene>
    <name evidence="2" type="ORF">IW967_00520</name>
</gene>
<evidence type="ECO:0000259" key="1">
    <source>
        <dbReference type="PROSITE" id="PS51750"/>
    </source>
</evidence>
<dbReference type="Proteomes" id="UP000642910">
    <property type="component" value="Unassembled WGS sequence"/>
</dbReference>
<keyword evidence="3" id="KW-1185">Reference proteome</keyword>
<sequence>MQQTWAVFANGTQVRVFWVDGEPLFDAVGVCEAVGLHKVEKALRRLDDDEKDTLIVEGLDGQEEIPVVRETGVLRLALVGKDEYARAIQRWVAHELMPNAMDPKGARLEYEREQLRAQKVGLLVDLLLGFEDRLSDDAVERIVTTVADVMLDKH</sequence>
<protein>
    <submittedName>
        <fullName evidence="2">Bro-N domain-containing protein</fullName>
    </submittedName>
</protein>
<comment type="caution">
    <text evidence="2">The sequence shown here is derived from an EMBL/GenBank/DDBJ whole genome shotgun (WGS) entry which is preliminary data.</text>
</comment>
<dbReference type="InterPro" id="IPR003497">
    <property type="entry name" value="BRO_N_domain"/>
</dbReference>
<evidence type="ECO:0000313" key="3">
    <source>
        <dbReference type="Proteomes" id="UP000642910"/>
    </source>
</evidence>
<dbReference type="SMART" id="SM01040">
    <property type="entry name" value="Bro-N"/>
    <property type="match status" value="1"/>
</dbReference>
<dbReference type="EMBL" id="JADPKZ010000014">
    <property type="protein sequence ID" value="MBF8376377.1"/>
    <property type="molecule type" value="Genomic_DNA"/>
</dbReference>
<reference evidence="2 3" key="1">
    <citation type="submission" date="2020-11" db="EMBL/GenBank/DDBJ databases">
        <title>Genomic insight of Alicyclobacillus mali FL 18 reveals a new arsenic-resistant strain, with potential in environmental biotechnology.</title>
        <authorList>
            <person name="Fiorentino G."/>
            <person name="Gallo G."/>
            <person name="Aulitto M."/>
        </authorList>
    </citation>
    <scope>NUCLEOTIDE SEQUENCE [LARGE SCALE GENOMIC DNA]</scope>
    <source>
        <strain evidence="2 3">FL 18</strain>
    </source>
</reference>
<accession>A0ABS0EZB2</accession>
<evidence type="ECO:0000313" key="2">
    <source>
        <dbReference type="EMBL" id="MBF8376377.1"/>
    </source>
</evidence>
<dbReference type="RefSeq" id="WP_195866772.1">
    <property type="nucleotide sequence ID" value="NZ_JADPKZ010000014.1"/>
</dbReference>